<accession>D9I613</accession>
<dbReference type="GeneID" id="10323034"/>
<reference evidence="1 2" key="1">
    <citation type="journal article" date="2010" name="Virol. J.">
        <title>Genomes of the T4-related bacteriophages as windows on microbial genome evolution.</title>
        <authorList>
            <person name="Petrov V.M."/>
            <person name="Ratnayaka S."/>
            <person name="Nolan J.M."/>
            <person name="Miller E.S."/>
            <person name="Karam J.D."/>
        </authorList>
    </citation>
    <scope>NUCLEOTIDE SEQUENCE [LARGE SCALE GENOMIC DNA]</scope>
    <source>
        <strain evidence="1">Acj133</strain>
    </source>
</reference>
<dbReference type="Proteomes" id="UP000000330">
    <property type="component" value="Segment"/>
</dbReference>
<dbReference type="RefSeq" id="YP_004300628.1">
    <property type="nucleotide sequence ID" value="NC_015250.1"/>
</dbReference>
<dbReference type="KEGG" id="vg:10323034"/>
<name>D9I613_9CAUD</name>
<evidence type="ECO:0000313" key="1">
    <source>
        <dbReference type="EMBL" id="ADJ19394.1"/>
    </source>
</evidence>
<organism evidence="1 2">
    <name type="scientific">Acinetobacter phage 133</name>
    <dbReference type="NCBI Taxonomy" id="2919552"/>
    <lineage>
        <taxon>Viruses</taxon>
        <taxon>Duplodnaviria</taxon>
        <taxon>Heunggongvirae</taxon>
        <taxon>Uroviricota</taxon>
        <taxon>Caudoviricetes</taxon>
        <taxon>Pantevenvirales</taxon>
        <taxon>Straboviridae</taxon>
        <taxon>Tevenvirinae</taxon>
        <taxon>Centumtrigintavirus</taxon>
        <taxon>Centumtrigintavirus cv133</taxon>
        <taxon>Acinetobacter virus 133</taxon>
    </lineage>
</organism>
<proteinExistence type="predicted"/>
<keyword evidence="2" id="KW-1185">Reference proteome</keyword>
<dbReference type="EMBL" id="HM114315">
    <property type="protein sequence ID" value="ADJ19394.1"/>
    <property type="molecule type" value="Genomic_DNA"/>
</dbReference>
<protein>
    <submittedName>
        <fullName evidence="1">Uncharacterized protein</fullName>
    </submittedName>
</protein>
<gene>
    <name evidence="1" type="ORF">Acj133p047</name>
</gene>
<evidence type="ECO:0000313" key="2">
    <source>
        <dbReference type="Proteomes" id="UP000000330"/>
    </source>
</evidence>
<sequence>MDILEKYKLSRAALTEVTKKLFFLLEDNDVYKIIQHHELANVEILDTDQMDIVEVRLYNFKDVSPKIAFMCSRDAALNVDDSIIPIWLETSKEAMEKINAALVLKFLKAFSVKDHPLLAMTIQAVPELIHLEQADSEIGNLMARYMSEKLLEQSKTIKK</sequence>